<dbReference type="EMBL" id="JACMSC010000010">
    <property type="protein sequence ID" value="KAG6502577.1"/>
    <property type="molecule type" value="Genomic_DNA"/>
</dbReference>
<evidence type="ECO:0000256" key="1">
    <source>
        <dbReference type="SAM" id="MobiDB-lite"/>
    </source>
</evidence>
<dbReference type="GO" id="GO:0006355">
    <property type="term" value="P:regulation of DNA-templated transcription"/>
    <property type="evidence" value="ECO:0007669"/>
    <property type="project" value="TreeGrafter"/>
</dbReference>
<gene>
    <name evidence="2" type="ORF">ZIOFF_034861</name>
</gene>
<evidence type="ECO:0000313" key="2">
    <source>
        <dbReference type="EMBL" id="KAG6502577.1"/>
    </source>
</evidence>
<keyword evidence="3" id="KW-1185">Reference proteome</keyword>
<accession>A0A8J5GLE7</accession>
<dbReference type="GO" id="GO:0003712">
    <property type="term" value="F:transcription coregulator activity"/>
    <property type="evidence" value="ECO:0007669"/>
    <property type="project" value="TreeGrafter"/>
</dbReference>
<organism evidence="2 3">
    <name type="scientific">Zingiber officinale</name>
    <name type="common">Ginger</name>
    <name type="synonym">Amomum zingiber</name>
    <dbReference type="NCBI Taxonomy" id="94328"/>
    <lineage>
        <taxon>Eukaryota</taxon>
        <taxon>Viridiplantae</taxon>
        <taxon>Streptophyta</taxon>
        <taxon>Embryophyta</taxon>
        <taxon>Tracheophyta</taxon>
        <taxon>Spermatophyta</taxon>
        <taxon>Magnoliopsida</taxon>
        <taxon>Liliopsida</taxon>
        <taxon>Zingiberales</taxon>
        <taxon>Zingiberaceae</taxon>
        <taxon>Zingiber</taxon>
    </lineage>
</organism>
<protein>
    <submittedName>
        <fullName evidence="2">Uncharacterized protein</fullName>
    </submittedName>
</protein>
<proteinExistence type="predicted"/>
<reference evidence="2 3" key="1">
    <citation type="submission" date="2020-08" db="EMBL/GenBank/DDBJ databases">
        <title>Plant Genome Project.</title>
        <authorList>
            <person name="Zhang R.-G."/>
        </authorList>
    </citation>
    <scope>NUCLEOTIDE SEQUENCE [LARGE SCALE GENOMIC DNA]</scope>
    <source>
        <tissue evidence="2">Rhizome</tissue>
    </source>
</reference>
<comment type="caution">
    <text evidence="2">The sequence shown here is derived from an EMBL/GenBank/DDBJ whole genome shotgun (WGS) entry which is preliminary data.</text>
</comment>
<dbReference type="PANTHER" id="PTHR13286">
    <property type="entry name" value="SAP30"/>
    <property type="match status" value="1"/>
</dbReference>
<dbReference type="InterPro" id="IPR024145">
    <property type="entry name" value="His_deAcase_SAP30/SAP30L"/>
</dbReference>
<dbReference type="AlphaFoldDB" id="A0A8J5GLE7"/>
<evidence type="ECO:0000313" key="3">
    <source>
        <dbReference type="Proteomes" id="UP000734854"/>
    </source>
</evidence>
<dbReference type="GO" id="GO:0000118">
    <property type="term" value="C:histone deacetylase complex"/>
    <property type="evidence" value="ECO:0007669"/>
    <property type="project" value="TreeGrafter"/>
</dbReference>
<sequence>MILSTSGGDSESSSSLCSCYAPITLHNIGPVGQQLPPPPLPSPLKSNLKKPIRVEEQQQQEEEEEEDVMVRDGRRKVSWPDAHGRDLAHVQVFHSRSCVGGRGICSGREILHLQHSVMGVVALEMEAEFCTGHTPCPSQEESGEELSVLPRHTKVIITGNNRTKSVLVGLQGVVKKAVGFGGWHWLVLKNGVEVKLQRNALSVLETPTGDEDEAEIVYTNKYGNQIPHIHSFQLNMFMNHVLFTASSRKLGVQHTRPSISCGEFNDRSCYDDTQSHGYKTQTVGYTFPMSVSCLSLTESKFVKTRDNYPVEILEALRSGECQPKPNEGTNGSWSAVSFPISGTHQSALKQLDEMQVIESFIHAAKRLKFEDSPLLKIE</sequence>
<name>A0A8J5GLE7_ZINOF</name>
<dbReference type="Proteomes" id="UP000734854">
    <property type="component" value="Unassembled WGS sequence"/>
</dbReference>
<dbReference type="PANTHER" id="PTHR13286:SF8">
    <property type="entry name" value="OS04G0166600 PROTEIN"/>
    <property type="match status" value="1"/>
</dbReference>
<feature type="region of interest" description="Disordered" evidence="1">
    <location>
        <begin position="30"/>
        <end position="49"/>
    </location>
</feature>